<feature type="signal peptide" evidence="2">
    <location>
        <begin position="1"/>
        <end position="17"/>
    </location>
</feature>
<name>A0AA36D3D6_9BILA</name>
<reference evidence="3" key="1">
    <citation type="submission" date="2023-06" db="EMBL/GenBank/DDBJ databases">
        <authorList>
            <person name="Delattre M."/>
        </authorList>
    </citation>
    <scope>NUCLEOTIDE SEQUENCE</scope>
    <source>
        <strain evidence="3">AF72</strain>
    </source>
</reference>
<sequence length="706" mass="77399">MLRFLLLLAISAAVVSCFGENGQYQLDELNPSFILRGDEFGNDTIVINPNETGATLQINGLFTNVNNVSLSVVTPTQLFTQSQIISNGARGLRIVFFPVTIAVAKSSDRNFWLSVTLISPKSVPNDVGLDDYVLQTFTPTTKITPPYTIQSNSTTSTLRTIVNTQYSKTACFPFEMTDLKIDTGCNITMYAGAAPYKKSAILYQLIRVTDHDYNTFYGATFSYNYYTFQIPAGCTVSFRLAESKNITERDYDPGYWTQGFVASCEFPGFGLNQYAPATPVHTLIRAKGQSTIDIKAMLWSQTKVGNGGSFQASVLEGGKAVATLNQTDKNLEGHGHDLQVDYTPGAPGRTGLLLTYSFGDPDVVYYDVSSDPLIYDTRIMSTKAYQVQCTGAIVQVNANNATGAGNIIFTDATQTWSILDVAKQSRRFNGYVHVSGNDNSAYVAAFTCLNQNMDSTGMGLDNYQIYSYRQNTKSTLVIPSKSGPQAVTIAPTILSSLGVFLSRPVVSGSGCSAQLYVSGVPSKNRKSAMMLYKFNSSTTDKFVQSGLFSVFTFVLPAGCGFNVDLADSPDNNASYDDGAHGFMVSKEYPGYLYNYWGLAASSFSKTFIKNTNLDDVKFTIDMPLVDPGTGMLNLTIFNTDKNTNQIISSYSTDRHLSSVGFMMRIDWQPQFTKSGMLLKWRMDAVKAGSAPSLFAALFVVFYYLWK</sequence>
<protein>
    <recommendedName>
        <fullName evidence="5">CUB-like domain-containing protein</fullName>
    </recommendedName>
</protein>
<dbReference type="PROSITE" id="PS51257">
    <property type="entry name" value="PROKAR_LIPOPROTEIN"/>
    <property type="match status" value="1"/>
</dbReference>
<feature type="transmembrane region" description="Helical" evidence="1">
    <location>
        <begin position="687"/>
        <end position="705"/>
    </location>
</feature>
<comment type="caution">
    <text evidence="3">The sequence shown here is derived from an EMBL/GenBank/DDBJ whole genome shotgun (WGS) entry which is preliminary data.</text>
</comment>
<evidence type="ECO:0000256" key="1">
    <source>
        <dbReference type="SAM" id="Phobius"/>
    </source>
</evidence>
<evidence type="ECO:0000313" key="4">
    <source>
        <dbReference type="Proteomes" id="UP001177023"/>
    </source>
</evidence>
<keyword evidence="1" id="KW-0812">Transmembrane</keyword>
<keyword evidence="1" id="KW-1133">Transmembrane helix</keyword>
<evidence type="ECO:0000313" key="3">
    <source>
        <dbReference type="EMBL" id="CAJ0579159.1"/>
    </source>
</evidence>
<keyword evidence="1" id="KW-0472">Membrane</keyword>
<evidence type="ECO:0000256" key="2">
    <source>
        <dbReference type="SAM" id="SignalP"/>
    </source>
</evidence>
<dbReference type="Proteomes" id="UP001177023">
    <property type="component" value="Unassembled WGS sequence"/>
</dbReference>
<evidence type="ECO:0008006" key="5">
    <source>
        <dbReference type="Google" id="ProtNLM"/>
    </source>
</evidence>
<proteinExistence type="predicted"/>
<keyword evidence="2" id="KW-0732">Signal</keyword>
<dbReference type="AlphaFoldDB" id="A0AA36D3D6"/>
<dbReference type="EMBL" id="CATQJA010002655">
    <property type="protein sequence ID" value="CAJ0579159.1"/>
    <property type="molecule type" value="Genomic_DNA"/>
</dbReference>
<feature type="non-terminal residue" evidence="3">
    <location>
        <position position="706"/>
    </location>
</feature>
<keyword evidence="4" id="KW-1185">Reference proteome</keyword>
<organism evidence="3 4">
    <name type="scientific">Mesorhabditis spiculigera</name>
    <dbReference type="NCBI Taxonomy" id="96644"/>
    <lineage>
        <taxon>Eukaryota</taxon>
        <taxon>Metazoa</taxon>
        <taxon>Ecdysozoa</taxon>
        <taxon>Nematoda</taxon>
        <taxon>Chromadorea</taxon>
        <taxon>Rhabditida</taxon>
        <taxon>Rhabditina</taxon>
        <taxon>Rhabditomorpha</taxon>
        <taxon>Rhabditoidea</taxon>
        <taxon>Rhabditidae</taxon>
        <taxon>Mesorhabditinae</taxon>
        <taxon>Mesorhabditis</taxon>
    </lineage>
</organism>
<gene>
    <name evidence="3" type="ORF">MSPICULIGERA_LOCUS17389</name>
</gene>
<feature type="chain" id="PRO_5041335715" description="CUB-like domain-containing protein" evidence="2">
    <location>
        <begin position="18"/>
        <end position="706"/>
    </location>
</feature>
<accession>A0AA36D3D6</accession>